<comment type="catalytic activity">
    <reaction evidence="7">
        <text>ATP + H2O = ADP + phosphate + H(+)</text>
        <dbReference type="Rhea" id="RHEA:13065"/>
        <dbReference type="ChEBI" id="CHEBI:15377"/>
        <dbReference type="ChEBI" id="CHEBI:15378"/>
        <dbReference type="ChEBI" id="CHEBI:30616"/>
        <dbReference type="ChEBI" id="CHEBI:43474"/>
        <dbReference type="ChEBI" id="CHEBI:456216"/>
        <dbReference type="EC" id="3.6.4.13"/>
    </reaction>
</comment>
<dbReference type="FunFam" id="1.20.120.1080:FF:000005">
    <property type="entry name" value="ATP-dependent helicase HrpA"/>
    <property type="match status" value="1"/>
</dbReference>
<proteinExistence type="inferred from homology"/>
<comment type="similarity">
    <text evidence="1">Belongs to the DEAD box helicase family. DEAH subfamily.</text>
</comment>
<dbReference type="FunFam" id="3.40.50.300:FF:000578">
    <property type="entry name" value="probable ATP-dependent RNA helicase DHX35"/>
    <property type="match status" value="1"/>
</dbReference>
<reference evidence="10" key="1">
    <citation type="submission" date="2021-01" db="EMBL/GenBank/DDBJ databases">
        <title>Modified the classification status of verrucomicrobia.</title>
        <authorList>
            <person name="Feng X."/>
        </authorList>
    </citation>
    <scope>NUCLEOTIDE SEQUENCE</scope>
    <source>
        <strain evidence="10">KCTC 22041</strain>
    </source>
</reference>
<dbReference type="InterPro" id="IPR027417">
    <property type="entry name" value="P-loop_NTPase"/>
</dbReference>
<evidence type="ECO:0000256" key="5">
    <source>
        <dbReference type="ARBA" id="ARBA00022806"/>
    </source>
</evidence>
<evidence type="ECO:0000256" key="2">
    <source>
        <dbReference type="ARBA" id="ARBA00012552"/>
    </source>
</evidence>
<organism evidence="10 11">
    <name type="scientific">Luteolibacter pohnpeiensis</name>
    <dbReference type="NCBI Taxonomy" id="454153"/>
    <lineage>
        <taxon>Bacteria</taxon>
        <taxon>Pseudomonadati</taxon>
        <taxon>Verrucomicrobiota</taxon>
        <taxon>Verrucomicrobiia</taxon>
        <taxon>Verrucomicrobiales</taxon>
        <taxon>Verrucomicrobiaceae</taxon>
        <taxon>Luteolibacter</taxon>
    </lineage>
</organism>
<evidence type="ECO:0000259" key="8">
    <source>
        <dbReference type="PROSITE" id="PS51192"/>
    </source>
</evidence>
<dbReference type="InterPro" id="IPR010222">
    <property type="entry name" value="RNA_helicase_HrpA"/>
</dbReference>
<gene>
    <name evidence="10" type="primary">hrpA</name>
    <name evidence="10" type="ORF">JIN85_06365</name>
</gene>
<evidence type="ECO:0000259" key="9">
    <source>
        <dbReference type="PROSITE" id="PS51194"/>
    </source>
</evidence>
<dbReference type="GO" id="GO:0005524">
    <property type="term" value="F:ATP binding"/>
    <property type="evidence" value="ECO:0007669"/>
    <property type="project" value="UniProtKB-KW"/>
</dbReference>
<dbReference type="Gene3D" id="1.20.120.1080">
    <property type="match status" value="1"/>
</dbReference>
<keyword evidence="11" id="KW-1185">Reference proteome</keyword>
<dbReference type="SMART" id="SM00487">
    <property type="entry name" value="DEXDc"/>
    <property type="match status" value="1"/>
</dbReference>
<evidence type="ECO:0000256" key="4">
    <source>
        <dbReference type="ARBA" id="ARBA00022801"/>
    </source>
</evidence>
<sequence length="1260" mass="141585">MKIFQRKWLRNGKSGWIGDGMMMSRFDRAGDMSGFSGRWNYPAELPVVEHRDEILAAVRKHRVVVVVSETGSGKTTQLPKMVAEALGEKGGRVGCTQPRRIAAASVAKRVAEELSVELGDFVGYQVRFEDKTTRDTRIKFMTDGILLAETQGDRDLGQYAALIIDEAHERSLNIDFLLGYLKGVLQRRPDFKVIISSATLDAGSFAGFFEFNGEPAPVIEAPGRMFPVSEFYLPPKDDEDLPQHVARAVDELTVVDPTGDVLVFLPGEREIRECADVLDGRKYRGTEVLPLFARLGLGDQQRVFQPGNKRRLVLATNVAETSLTIPRIACVVDAGVARVSRWSPGKGVQRLQIEPVSQASARQRKGRCGRVREGTCVRLYEEADLTERPEFTDPEIRRSSLAGVILRMKSLGLPEISEFPFLDPPAPKAIAEGYRTLREVGALDKAKNLTDYGRQISRLPVDPRLGRMLIEARKENCLAEVLPIVAALESNDPRERPAEKAREADAAHAKWKDAESDFIGLLRMWKDVTEFRDDRGRWKRNALRKFAGASFLNARRVMEWANVADELTSLIEREWKIKVGEIGSSFAYAAIHRSLLSGVPRQFGLWDRENKAYRSASGGFFAVFPGSGLFNIGKRWEWVMGMELVETSRLWARRVAKIDPAWVEAVAPHLCSSKYGEAHWDEKQGAVYGKERVICGGLPVVQGRRIHYGRVDPKAAHSVFLREGIVGGGLRRKARFLLRMEELREELQAIEQKLRRPGGLWSDEAVLRFFEDRIPERINTAAAFHKWNGEDEDRLIMQVADVLDEDMAYLGVEGYPDSLGYGDDEYQLYYHTAPGERDDGVTLGVHVDQLPGLPDWLPDWGVDGDLAERAEVLLRSLPKDLRKACQPIAQVAEGFAELWRFAPKDQPIFRALAEHVKDRTGAFVPIDAFDAERLPLSLVTKIWVCDDEGEELAMGTHVAVLKLQLADYMRVRFEAAANADVERSGISSWDGESLPDQVMTPGGAAFPALVDEGKSVGVKAFSVAEEATQSHRRGGARLLCLAHDGEVAYLMKKYPLGMMAKVELSRLGDGGTTLEDLILLAAEGAAGGEFPRSPEDFRQLNQNVRGKWYEAATMVGRSVDDLLDQLPEIRDWIADKKGDRNYGEIADDLDEQLAWLLRRQFAWRVGFSGLKDYPRRLKAIRSRLGRIASLPMVKDLEKMQRLREYWCPWFARWIENPDDATLWNAGWMLEEYRVSLFAPDVPCIWKISEKRIAEVVGRLA</sequence>
<dbReference type="GO" id="GO:0003723">
    <property type="term" value="F:RNA binding"/>
    <property type="evidence" value="ECO:0007669"/>
    <property type="project" value="TreeGrafter"/>
</dbReference>
<dbReference type="RefSeq" id="WP_200268769.1">
    <property type="nucleotide sequence ID" value="NZ_JAENIJ010000007.1"/>
</dbReference>
<keyword evidence="3" id="KW-0547">Nucleotide-binding</keyword>
<keyword evidence="5 10" id="KW-0347">Helicase</keyword>
<dbReference type="Gene3D" id="3.40.50.300">
    <property type="entry name" value="P-loop containing nucleotide triphosphate hydrolases"/>
    <property type="match status" value="2"/>
</dbReference>
<dbReference type="InterPro" id="IPR002464">
    <property type="entry name" value="DNA/RNA_helicase_DEAH_CS"/>
</dbReference>
<dbReference type="PROSITE" id="PS00690">
    <property type="entry name" value="DEAH_ATP_HELICASE"/>
    <property type="match status" value="1"/>
</dbReference>
<evidence type="ECO:0000256" key="7">
    <source>
        <dbReference type="ARBA" id="ARBA00047984"/>
    </source>
</evidence>
<feature type="domain" description="Helicase ATP-binding" evidence="8">
    <location>
        <begin position="55"/>
        <end position="218"/>
    </location>
</feature>
<dbReference type="SMART" id="SM00382">
    <property type="entry name" value="AAA"/>
    <property type="match status" value="1"/>
</dbReference>
<dbReference type="SUPFAM" id="SSF52540">
    <property type="entry name" value="P-loop containing nucleoside triphosphate hydrolases"/>
    <property type="match status" value="1"/>
</dbReference>
<dbReference type="GO" id="GO:0003724">
    <property type="term" value="F:RNA helicase activity"/>
    <property type="evidence" value="ECO:0007669"/>
    <property type="project" value="UniProtKB-EC"/>
</dbReference>
<evidence type="ECO:0000313" key="10">
    <source>
        <dbReference type="EMBL" id="MBK1882030.1"/>
    </source>
</evidence>
<dbReference type="PANTHER" id="PTHR18934:SF99">
    <property type="entry name" value="ATP-DEPENDENT RNA HELICASE DHX37-RELATED"/>
    <property type="match status" value="1"/>
</dbReference>
<keyword evidence="4 10" id="KW-0378">Hydrolase</keyword>
<dbReference type="InterPro" id="IPR003593">
    <property type="entry name" value="AAA+_ATPase"/>
</dbReference>
<dbReference type="EMBL" id="JAENIJ010000007">
    <property type="protein sequence ID" value="MBK1882030.1"/>
    <property type="molecule type" value="Genomic_DNA"/>
</dbReference>
<keyword evidence="6" id="KW-0067">ATP-binding</keyword>
<dbReference type="PROSITE" id="PS51194">
    <property type="entry name" value="HELICASE_CTER"/>
    <property type="match status" value="1"/>
</dbReference>
<dbReference type="EC" id="3.6.4.13" evidence="2"/>
<accession>A0A934S692</accession>
<dbReference type="Pfam" id="PF07717">
    <property type="entry name" value="OB_NTP_bind"/>
    <property type="match status" value="1"/>
</dbReference>
<comment type="caution">
    <text evidence="10">The sequence shown here is derived from an EMBL/GenBank/DDBJ whole genome shotgun (WGS) entry which is preliminary data.</text>
</comment>
<evidence type="ECO:0000256" key="6">
    <source>
        <dbReference type="ARBA" id="ARBA00022840"/>
    </source>
</evidence>
<evidence type="ECO:0000256" key="1">
    <source>
        <dbReference type="ARBA" id="ARBA00008792"/>
    </source>
</evidence>
<dbReference type="NCBIfam" id="TIGR01967">
    <property type="entry name" value="DEAH_box_HrpA"/>
    <property type="match status" value="1"/>
</dbReference>
<evidence type="ECO:0000256" key="3">
    <source>
        <dbReference type="ARBA" id="ARBA00022741"/>
    </source>
</evidence>
<protein>
    <recommendedName>
        <fullName evidence="2">RNA helicase</fullName>
        <ecNumber evidence="2">3.6.4.13</ecNumber>
    </recommendedName>
</protein>
<dbReference type="InterPro" id="IPR011709">
    <property type="entry name" value="DEAD-box_helicase_OB_fold"/>
</dbReference>
<dbReference type="InterPro" id="IPR011545">
    <property type="entry name" value="DEAD/DEAH_box_helicase_dom"/>
</dbReference>
<dbReference type="PANTHER" id="PTHR18934">
    <property type="entry name" value="ATP-DEPENDENT RNA HELICASE"/>
    <property type="match status" value="1"/>
</dbReference>
<evidence type="ECO:0000313" key="11">
    <source>
        <dbReference type="Proteomes" id="UP000603141"/>
    </source>
</evidence>
<dbReference type="InterPro" id="IPR007502">
    <property type="entry name" value="Helicase-assoc_dom"/>
</dbReference>
<dbReference type="InterPro" id="IPR001650">
    <property type="entry name" value="Helicase_C-like"/>
</dbReference>
<dbReference type="Pfam" id="PF21010">
    <property type="entry name" value="HA2_C"/>
    <property type="match status" value="1"/>
</dbReference>
<feature type="domain" description="Helicase C-terminal" evidence="9">
    <location>
        <begin position="240"/>
        <end position="412"/>
    </location>
</feature>
<dbReference type="InterPro" id="IPR024590">
    <property type="entry name" value="HrpA_C"/>
</dbReference>
<dbReference type="InterPro" id="IPR014001">
    <property type="entry name" value="Helicase_ATP-bd"/>
</dbReference>
<dbReference type="AlphaFoldDB" id="A0A934S692"/>
<dbReference type="Pfam" id="PF11898">
    <property type="entry name" value="DUF3418"/>
    <property type="match status" value="1"/>
</dbReference>
<dbReference type="Proteomes" id="UP000603141">
    <property type="component" value="Unassembled WGS sequence"/>
</dbReference>
<dbReference type="SMART" id="SM00490">
    <property type="entry name" value="HELICc"/>
    <property type="match status" value="1"/>
</dbReference>
<dbReference type="SMART" id="SM00847">
    <property type="entry name" value="HA2"/>
    <property type="match status" value="1"/>
</dbReference>
<dbReference type="Pfam" id="PF00271">
    <property type="entry name" value="Helicase_C"/>
    <property type="match status" value="1"/>
</dbReference>
<dbReference type="PROSITE" id="PS51192">
    <property type="entry name" value="HELICASE_ATP_BIND_1"/>
    <property type="match status" value="1"/>
</dbReference>
<dbReference type="Pfam" id="PF00270">
    <property type="entry name" value="DEAD"/>
    <property type="match status" value="1"/>
</dbReference>
<name>A0A934S692_9BACT</name>
<dbReference type="CDD" id="cd18791">
    <property type="entry name" value="SF2_C_RHA"/>
    <property type="match status" value="1"/>
</dbReference>
<dbReference type="GO" id="GO:0016787">
    <property type="term" value="F:hydrolase activity"/>
    <property type="evidence" value="ECO:0007669"/>
    <property type="project" value="UniProtKB-KW"/>
</dbReference>